<dbReference type="SUPFAM" id="SSF52540">
    <property type="entry name" value="P-loop containing nucleoside triphosphate hydrolases"/>
    <property type="match status" value="1"/>
</dbReference>
<sequence>MKCRVETGLGSAPKSNLIGASRPRVHIPTTMPKRKAPSGDTSSNDTSPSKRVTRSKTPSGNKPLLTRSRTGTPRKLSKKAAQTGSPPKTPSVPRVRATSPVKIDHAGESEESDDELRLSPSKTRSRRSGPRDFLDVEPSTPAHPHKKPPKPIPSITSQNSSANETHFSSTPDAIPTSLNAPVGKEHLVIPHTRFSSPIKSVGGSDILRPPTSLPPHLSPCLNAQKRAIFAALQEAPEFSARADDDDEPLTNTVASQQLDALLAGTMTRDEGNSCLILGPRGSGKSRLVERAIKALKDRPIVIRLSGWAQNNDRLAMREVARQLSEQTGQSYLDDDVDNVDVDAENPFAEPDVVVALPPPSHLPALISVLPTLSRPSIVILDSFDLFALHPRQSLLYCLLDTVQNCRAGSGSNGMAVIGVTARIDTINLLEKRAFEMLVTSKIFVGTAASSATTAAEFVKHRCALDYLDVKKAVDDKGQTNLKKWLSKAQ</sequence>
<dbReference type="EMBL" id="KV418072">
    <property type="protein sequence ID" value="KZP03435.1"/>
    <property type="molecule type" value="Genomic_DNA"/>
</dbReference>
<dbReference type="Pfam" id="PF13191">
    <property type="entry name" value="AAA_16"/>
    <property type="match status" value="1"/>
</dbReference>
<gene>
    <name evidence="3" type="ORF">FIBSPDRAFT_941526</name>
</gene>
<dbReference type="InterPro" id="IPR041664">
    <property type="entry name" value="AAA_16"/>
</dbReference>
<feature type="domain" description="Orc1-like AAA ATPase" evidence="2">
    <location>
        <begin position="256"/>
        <end position="403"/>
    </location>
</feature>
<dbReference type="PANTHER" id="PTHR12087">
    <property type="entry name" value="ORIGIN RECOGNITION COMPLEX SUBUNIT 4"/>
    <property type="match status" value="1"/>
</dbReference>
<dbReference type="STRING" id="436010.A0A167TZ84"/>
<feature type="compositionally biased region" description="Polar residues" evidence="1">
    <location>
        <begin position="39"/>
        <end position="60"/>
    </location>
</feature>
<accession>A0A167TZ84</accession>
<dbReference type="GO" id="GO:0003688">
    <property type="term" value="F:DNA replication origin binding"/>
    <property type="evidence" value="ECO:0007669"/>
    <property type="project" value="TreeGrafter"/>
</dbReference>
<reference evidence="3 4" key="1">
    <citation type="journal article" date="2016" name="Mol. Biol. Evol.">
        <title>Comparative Genomics of Early-Diverging Mushroom-Forming Fungi Provides Insights into the Origins of Lignocellulose Decay Capabilities.</title>
        <authorList>
            <person name="Nagy L.G."/>
            <person name="Riley R."/>
            <person name="Tritt A."/>
            <person name="Adam C."/>
            <person name="Daum C."/>
            <person name="Floudas D."/>
            <person name="Sun H."/>
            <person name="Yadav J.S."/>
            <person name="Pangilinan J."/>
            <person name="Larsson K.H."/>
            <person name="Matsuura K."/>
            <person name="Barry K."/>
            <person name="Labutti K."/>
            <person name="Kuo R."/>
            <person name="Ohm R.A."/>
            <person name="Bhattacharya S.S."/>
            <person name="Shirouzu T."/>
            <person name="Yoshinaga Y."/>
            <person name="Martin F.M."/>
            <person name="Grigoriev I.V."/>
            <person name="Hibbett D.S."/>
        </authorList>
    </citation>
    <scope>NUCLEOTIDE SEQUENCE [LARGE SCALE GENOMIC DNA]</scope>
    <source>
        <strain evidence="3 4">CBS 109695</strain>
    </source>
</reference>
<keyword evidence="4" id="KW-1185">Reference proteome</keyword>
<dbReference type="Gene3D" id="3.40.50.300">
    <property type="entry name" value="P-loop containing nucleotide triphosphate hydrolases"/>
    <property type="match status" value="1"/>
</dbReference>
<evidence type="ECO:0000313" key="3">
    <source>
        <dbReference type="EMBL" id="KZP03435.1"/>
    </source>
</evidence>
<evidence type="ECO:0000259" key="2">
    <source>
        <dbReference type="Pfam" id="PF13191"/>
    </source>
</evidence>
<organism evidence="3 4">
    <name type="scientific">Athelia psychrophila</name>
    <dbReference type="NCBI Taxonomy" id="1759441"/>
    <lineage>
        <taxon>Eukaryota</taxon>
        <taxon>Fungi</taxon>
        <taxon>Dikarya</taxon>
        <taxon>Basidiomycota</taxon>
        <taxon>Agaricomycotina</taxon>
        <taxon>Agaricomycetes</taxon>
        <taxon>Agaricomycetidae</taxon>
        <taxon>Atheliales</taxon>
        <taxon>Atheliaceae</taxon>
        <taxon>Athelia</taxon>
    </lineage>
</organism>
<dbReference type="OrthoDB" id="343623at2759"/>
<dbReference type="PANTHER" id="PTHR12087:SF0">
    <property type="entry name" value="ORIGIN RECOGNITION COMPLEX SUBUNIT 4"/>
    <property type="match status" value="1"/>
</dbReference>
<name>A0A167TZ84_9AGAM</name>
<evidence type="ECO:0000313" key="4">
    <source>
        <dbReference type="Proteomes" id="UP000076532"/>
    </source>
</evidence>
<feature type="compositionally biased region" description="Polar residues" evidence="1">
    <location>
        <begin position="158"/>
        <end position="179"/>
    </location>
</feature>
<dbReference type="InterPro" id="IPR027417">
    <property type="entry name" value="P-loop_NTPase"/>
</dbReference>
<dbReference type="AlphaFoldDB" id="A0A167TZ84"/>
<dbReference type="GO" id="GO:0005664">
    <property type="term" value="C:nuclear origin of replication recognition complex"/>
    <property type="evidence" value="ECO:0007669"/>
    <property type="project" value="TreeGrafter"/>
</dbReference>
<feature type="region of interest" description="Disordered" evidence="1">
    <location>
        <begin position="1"/>
        <end position="179"/>
    </location>
</feature>
<protein>
    <recommendedName>
        <fullName evidence="2">Orc1-like AAA ATPase domain-containing protein</fullName>
    </recommendedName>
</protein>
<dbReference type="Proteomes" id="UP000076532">
    <property type="component" value="Unassembled WGS sequence"/>
</dbReference>
<proteinExistence type="predicted"/>
<evidence type="ECO:0000256" key="1">
    <source>
        <dbReference type="SAM" id="MobiDB-lite"/>
    </source>
</evidence>
<dbReference type="InterPro" id="IPR016527">
    <property type="entry name" value="ORC4"/>
</dbReference>
<dbReference type="GO" id="GO:0006270">
    <property type="term" value="P:DNA replication initiation"/>
    <property type="evidence" value="ECO:0007669"/>
    <property type="project" value="TreeGrafter"/>
</dbReference>